<dbReference type="GO" id="GO:0008121">
    <property type="term" value="F:quinol-cytochrome-c reductase activity"/>
    <property type="evidence" value="ECO:0007669"/>
    <property type="project" value="UniProtKB-EC"/>
</dbReference>
<name>A0AAW9R6V0_9GAMM</name>
<dbReference type="InterPro" id="IPR005805">
    <property type="entry name" value="Rieske_Fe-S_prot_C"/>
</dbReference>
<keyword evidence="9" id="KW-0812">Transmembrane</keyword>
<evidence type="ECO:0000256" key="9">
    <source>
        <dbReference type="ARBA" id="ARBA00022692"/>
    </source>
</evidence>
<evidence type="ECO:0000256" key="11">
    <source>
        <dbReference type="ARBA" id="ARBA00022723"/>
    </source>
</evidence>
<dbReference type="InterPro" id="IPR014349">
    <property type="entry name" value="Rieske_Fe-S_prot"/>
</dbReference>
<comment type="similarity">
    <text evidence="3">Belongs to the Rieske iron-sulfur protein family.</text>
</comment>
<evidence type="ECO:0000256" key="5">
    <source>
        <dbReference type="ARBA" id="ARBA00012951"/>
    </source>
</evidence>
<dbReference type="CDD" id="cd03470">
    <property type="entry name" value="Rieske_cytochrome_bc1"/>
    <property type="match status" value="1"/>
</dbReference>
<keyword evidence="7 20" id="KW-0813">Transport</keyword>
<evidence type="ECO:0000313" key="24">
    <source>
        <dbReference type="Proteomes" id="UP001364472"/>
    </source>
</evidence>
<keyword evidence="10" id="KW-0001">2Fe-2S</keyword>
<evidence type="ECO:0000256" key="15">
    <source>
        <dbReference type="ARBA" id="ARBA00023004"/>
    </source>
</evidence>
<dbReference type="InterPro" id="IPR017941">
    <property type="entry name" value="Rieske_2Fe-2S"/>
</dbReference>
<dbReference type="RefSeq" id="WP_337335591.1">
    <property type="nucleotide sequence ID" value="NZ_JBBDHC010000012.1"/>
</dbReference>
<evidence type="ECO:0000259" key="22">
    <source>
        <dbReference type="PROSITE" id="PS51296"/>
    </source>
</evidence>
<keyword evidence="13 20" id="KW-0249">Electron transport</keyword>
<evidence type="ECO:0000256" key="17">
    <source>
        <dbReference type="ARBA" id="ARBA00023136"/>
    </source>
</evidence>
<keyword evidence="14" id="KW-1133">Transmembrane helix</keyword>
<dbReference type="EC" id="7.1.1.8" evidence="5 20"/>
<keyword evidence="12" id="KW-1278">Translocase</keyword>
<gene>
    <name evidence="23" type="primary">petA</name>
    <name evidence="23" type="ORF">WB794_09360</name>
</gene>
<accession>A0AAW9R6V0</accession>
<evidence type="ECO:0000256" key="8">
    <source>
        <dbReference type="ARBA" id="ARBA00022475"/>
    </source>
</evidence>
<dbReference type="EMBL" id="JBBDHC010000012">
    <property type="protein sequence ID" value="MEJ1249877.1"/>
    <property type="molecule type" value="Genomic_DNA"/>
</dbReference>
<evidence type="ECO:0000256" key="2">
    <source>
        <dbReference type="ARBA" id="ARBA00004162"/>
    </source>
</evidence>
<evidence type="ECO:0000256" key="6">
    <source>
        <dbReference type="ARBA" id="ARBA00019816"/>
    </source>
</evidence>
<keyword evidence="24" id="KW-1185">Reference proteome</keyword>
<keyword evidence="15" id="KW-0408">Iron</keyword>
<comment type="function">
    <text evidence="1">Component of the ubiquinol-cytochrome c reductase complex (complex III or cytochrome b-c1 complex), which is a respiratory chain that generates an electrochemical potential coupled to ATP synthesis.</text>
</comment>
<dbReference type="PROSITE" id="PS51318">
    <property type="entry name" value="TAT"/>
    <property type="match status" value="1"/>
</dbReference>
<dbReference type="Pfam" id="PF10399">
    <property type="entry name" value="UCR_Fe-S_N"/>
    <property type="match status" value="1"/>
</dbReference>
<keyword evidence="11" id="KW-0479">Metal-binding</keyword>
<evidence type="ECO:0000256" key="20">
    <source>
        <dbReference type="RuleBase" id="RU004494"/>
    </source>
</evidence>
<dbReference type="InterPro" id="IPR019470">
    <property type="entry name" value="Ubiq_cytC_Rdtase_Fe-S_su_TAT"/>
</dbReference>
<organism evidence="23 24">
    <name type="scientific">Denitratimonas tolerans</name>
    <dbReference type="NCBI Taxonomy" id="1338420"/>
    <lineage>
        <taxon>Bacteria</taxon>
        <taxon>Pseudomonadati</taxon>
        <taxon>Pseudomonadota</taxon>
        <taxon>Gammaproteobacteria</taxon>
        <taxon>Lysobacterales</taxon>
        <taxon>Lysobacteraceae</taxon>
        <taxon>Denitratimonas</taxon>
    </lineage>
</organism>
<keyword evidence="8" id="KW-1003">Cell membrane</keyword>
<evidence type="ECO:0000256" key="13">
    <source>
        <dbReference type="ARBA" id="ARBA00022982"/>
    </source>
</evidence>
<dbReference type="PROSITE" id="PS51296">
    <property type="entry name" value="RIESKE"/>
    <property type="match status" value="1"/>
</dbReference>
<comment type="miscellaneous">
    <text evidence="20">The Rieske protein is a high potential 2Fe-2S protein.</text>
</comment>
<evidence type="ECO:0000256" key="12">
    <source>
        <dbReference type="ARBA" id="ARBA00022967"/>
    </source>
</evidence>
<feature type="domain" description="Rieske" evidence="22">
    <location>
        <begin position="102"/>
        <end position="190"/>
    </location>
</feature>
<comment type="subcellular location">
    <subcellularLocation>
        <location evidence="2">Cell membrane</location>
        <topology evidence="2">Single-pass membrane protein</topology>
    </subcellularLocation>
</comment>
<comment type="catalytic activity">
    <reaction evidence="19 20">
        <text>a quinol + 2 Fe(III)-[cytochrome c](out) = a quinone + 2 Fe(II)-[cytochrome c](out) + 2 H(+)(out)</text>
        <dbReference type="Rhea" id="RHEA:11484"/>
        <dbReference type="Rhea" id="RHEA-COMP:10350"/>
        <dbReference type="Rhea" id="RHEA-COMP:14399"/>
        <dbReference type="ChEBI" id="CHEBI:15378"/>
        <dbReference type="ChEBI" id="CHEBI:24646"/>
        <dbReference type="ChEBI" id="CHEBI:29033"/>
        <dbReference type="ChEBI" id="CHEBI:29034"/>
        <dbReference type="ChEBI" id="CHEBI:132124"/>
        <dbReference type="EC" id="7.1.1.8"/>
    </reaction>
</comment>
<dbReference type="GO" id="GO:0005886">
    <property type="term" value="C:plasma membrane"/>
    <property type="evidence" value="ECO:0007669"/>
    <property type="project" value="UniProtKB-SubCell"/>
</dbReference>
<evidence type="ECO:0000256" key="4">
    <source>
        <dbReference type="ARBA" id="ARBA00011649"/>
    </source>
</evidence>
<sequence>MADQGVNTGRRRFLTATTAVVGGAGAAIAAIPFLKSLKPSARAEVAGAPVTEDVSKLEPGGRIMVQWRGQPVWIIRRTPEMLATLSGLDDRLRDPNSDNIEQQPEYARNEYRSVKPELLVLVGTCTHLGCSPTYRPEMVPEPFDSEWKGGFYCPCHNSRFDLAGRVYQGVPAPTNLVVPPYRFLDENRIQIGVNPEGAA</sequence>
<keyword evidence="17" id="KW-0472">Membrane</keyword>
<evidence type="ECO:0000256" key="14">
    <source>
        <dbReference type="ARBA" id="ARBA00022989"/>
    </source>
</evidence>
<keyword evidence="16" id="KW-0411">Iron-sulfur</keyword>
<dbReference type="Gene3D" id="2.102.10.10">
    <property type="entry name" value="Rieske [2Fe-2S] iron-sulphur domain"/>
    <property type="match status" value="1"/>
</dbReference>
<dbReference type="PRINTS" id="PR00162">
    <property type="entry name" value="RIESKE"/>
</dbReference>
<dbReference type="AlphaFoldDB" id="A0AAW9R6V0"/>
<evidence type="ECO:0000256" key="10">
    <source>
        <dbReference type="ARBA" id="ARBA00022714"/>
    </source>
</evidence>
<evidence type="ECO:0000256" key="3">
    <source>
        <dbReference type="ARBA" id="ARBA00010651"/>
    </source>
</evidence>
<dbReference type="GO" id="GO:0051537">
    <property type="term" value="F:2 iron, 2 sulfur cluster binding"/>
    <property type="evidence" value="ECO:0007669"/>
    <property type="project" value="UniProtKB-KW"/>
</dbReference>
<comment type="subunit">
    <text evidence="4 21">The main subunits of complex b-c1 are: cytochrome b, cytochrome c1 and the Rieske protein.</text>
</comment>
<evidence type="ECO:0000256" key="7">
    <source>
        <dbReference type="ARBA" id="ARBA00022448"/>
    </source>
</evidence>
<dbReference type="Pfam" id="PF00355">
    <property type="entry name" value="Rieske"/>
    <property type="match status" value="1"/>
</dbReference>
<dbReference type="InterPro" id="IPR006317">
    <property type="entry name" value="Ubiquinol_cyt_c_Rdtase_Fe-S-su"/>
</dbReference>
<dbReference type="PANTHER" id="PTHR10134">
    <property type="entry name" value="CYTOCHROME B-C1 COMPLEX SUBUNIT RIESKE, MITOCHONDRIAL"/>
    <property type="match status" value="1"/>
</dbReference>
<dbReference type="Gene3D" id="1.20.5.510">
    <property type="entry name" value="Single helix bin"/>
    <property type="match status" value="1"/>
</dbReference>
<evidence type="ECO:0000256" key="19">
    <source>
        <dbReference type="ARBA" id="ARBA00029351"/>
    </source>
</evidence>
<evidence type="ECO:0000256" key="1">
    <source>
        <dbReference type="ARBA" id="ARBA00002444"/>
    </source>
</evidence>
<evidence type="ECO:0000256" key="16">
    <source>
        <dbReference type="ARBA" id="ARBA00023014"/>
    </source>
</evidence>
<evidence type="ECO:0000313" key="23">
    <source>
        <dbReference type="EMBL" id="MEJ1249877.1"/>
    </source>
</evidence>
<dbReference type="InterPro" id="IPR006311">
    <property type="entry name" value="TAT_signal"/>
</dbReference>
<keyword evidence="18" id="KW-1015">Disulfide bond</keyword>
<dbReference type="GO" id="GO:0046872">
    <property type="term" value="F:metal ion binding"/>
    <property type="evidence" value="ECO:0007669"/>
    <property type="project" value="UniProtKB-KW"/>
</dbReference>
<comment type="caution">
    <text evidence="23">The sequence shown here is derived from an EMBL/GenBank/DDBJ whole genome shotgun (WGS) entry which is preliminary data.</text>
</comment>
<evidence type="ECO:0000256" key="21">
    <source>
        <dbReference type="RuleBase" id="RU004497"/>
    </source>
</evidence>
<dbReference type="SUPFAM" id="SSF50022">
    <property type="entry name" value="ISP domain"/>
    <property type="match status" value="1"/>
</dbReference>
<evidence type="ECO:0000256" key="18">
    <source>
        <dbReference type="ARBA" id="ARBA00023157"/>
    </source>
</evidence>
<protein>
    <recommendedName>
        <fullName evidence="6 20">Ubiquinol-cytochrome c reductase iron-sulfur subunit</fullName>
        <ecNumber evidence="5 20">7.1.1.8</ecNumber>
    </recommendedName>
</protein>
<reference evidence="23 24" key="1">
    <citation type="journal article" date="2016" name="Antonie Van Leeuwenhoek">
        <title>Denitratimonas tolerans gen. nov., sp. nov., a denitrifying bacterium isolated from a bioreactor for tannery wastewater treatment.</title>
        <authorList>
            <person name="Han S.I."/>
            <person name="Kim J.O."/>
            <person name="Lee Y.R."/>
            <person name="Ekpeghere K.I."/>
            <person name="Koh S.C."/>
            <person name="Whang K.S."/>
        </authorList>
    </citation>
    <scope>NUCLEOTIDE SEQUENCE [LARGE SCALE GENOMIC DNA]</scope>
    <source>
        <strain evidence="23 24">KACC 17565</strain>
    </source>
</reference>
<dbReference type="NCBIfam" id="TIGR01416">
    <property type="entry name" value="Rieske_proteo"/>
    <property type="match status" value="1"/>
</dbReference>
<proteinExistence type="inferred from homology"/>
<comment type="cofactor">
    <cofactor evidence="20">
        <name>[2Fe-2S] cluster</name>
        <dbReference type="ChEBI" id="CHEBI:190135"/>
    </cofactor>
    <text evidence="20">Binds 1 [2Fe-2S] cluster per subunit.</text>
</comment>
<dbReference type="InterPro" id="IPR036922">
    <property type="entry name" value="Rieske_2Fe-2S_sf"/>
</dbReference>
<dbReference type="Proteomes" id="UP001364472">
    <property type="component" value="Unassembled WGS sequence"/>
</dbReference>